<evidence type="ECO:0000256" key="14">
    <source>
        <dbReference type="SAM" id="Coils"/>
    </source>
</evidence>
<dbReference type="Pfam" id="PF10147">
    <property type="entry name" value="CR6_interact"/>
    <property type="match status" value="1"/>
</dbReference>
<dbReference type="PANTHER" id="PTHR31761">
    <property type="entry name" value="GROWTH ARREST AND DNA DAMAGE-INDUCIBLE PROTEINS-INTERACTING PROTEIN 1 GADD45GIP1"/>
    <property type="match status" value="1"/>
</dbReference>
<feature type="coiled-coil region" evidence="14">
    <location>
        <begin position="173"/>
        <end position="223"/>
    </location>
</feature>
<evidence type="ECO:0000256" key="15">
    <source>
        <dbReference type="SAM" id="MobiDB-lite"/>
    </source>
</evidence>
<evidence type="ECO:0000256" key="5">
    <source>
        <dbReference type="ARBA" id="ARBA00023054"/>
    </source>
</evidence>
<evidence type="ECO:0000256" key="1">
    <source>
        <dbReference type="ARBA" id="ARBA00004123"/>
    </source>
</evidence>
<evidence type="ECO:0000256" key="11">
    <source>
        <dbReference type="ARBA" id="ARBA00035184"/>
    </source>
</evidence>
<evidence type="ECO:0000313" key="16">
    <source>
        <dbReference type="Proteomes" id="UP000887566"/>
    </source>
</evidence>
<evidence type="ECO:0000256" key="4">
    <source>
        <dbReference type="ARBA" id="ARBA00022980"/>
    </source>
</evidence>
<dbReference type="Proteomes" id="UP000887566">
    <property type="component" value="Unplaced"/>
</dbReference>
<comment type="similarity">
    <text evidence="3">Belongs to the mitochondrion-specific ribosomal protein mL64 family.</text>
</comment>
<dbReference type="InterPro" id="IPR018472">
    <property type="entry name" value="Ribosomal_mL64"/>
</dbReference>
<evidence type="ECO:0000256" key="12">
    <source>
        <dbReference type="ARBA" id="ARBA00035485"/>
    </source>
</evidence>
<organism evidence="16 17">
    <name type="scientific">Plectus sambesii</name>
    <dbReference type="NCBI Taxonomy" id="2011161"/>
    <lineage>
        <taxon>Eukaryota</taxon>
        <taxon>Metazoa</taxon>
        <taxon>Ecdysozoa</taxon>
        <taxon>Nematoda</taxon>
        <taxon>Chromadorea</taxon>
        <taxon>Plectida</taxon>
        <taxon>Plectina</taxon>
        <taxon>Plectoidea</taxon>
        <taxon>Plectidae</taxon>
        <taxon>Plectus</taxon>
    </lineage>
</organism>
<evidence type="ECO:0000256" key="2">
    <source>
        <dbReference type="ARBA" id="ARBA00004173"/>
    </source>
</evidence>
<comment type="function">
    <text evidence="13">Acts as a negative regulator of G1 to S cell cycle phase progression by inhibiting cyclin-dependent kinases. Inhibitory effects are additive with GADD45 proteins but also occur in the absence of GADD45 proteins. Acts as a repressor of the orphan nuclear receptor NR4A1 by inhibiting AB domain-mediated transcriptional activity. May be involved in the hormone-mediated regulation of NR4A1 transcriptional activity. May play a role in mitochondrial protein synthesis.</text>
</comment>
<evidence type="ECO:0000256" key="6">
    <source>
        <dbReference type="ARBA" id="ARBA00023128"/>
    </source>
</evidence>
<evidence type="ECO:0000256" key="9">
    <source>
        <dbReference type="ARBA" id="ARBA00023306"/>
    </source>
</evidence>
<dbReference type="WBParaSite" id="PSAMB.scaffold4811size13468.g25230.t1">
    <property type="protein sequence ID" value="PSAMB.scaffold4811size13468.g25230.t1"/>
    <property type="gene ID" value="PSAMB.scaffold4811size13468.g25230"/>
</dbReference>
<protein>
    <recommendedName>
        <fullName evidence="11">Large ribosomal subunit protein mL64</fullName>
    </recommendedName>
    <alternativeName>
        <fullName evidence="10">39S ribosomal protein L59, mitochondrial</fullName>
    </alternativeName>
    <alternativeName>
        <fullName evidence="12">Growth arrest and DNA damage-inducible proteins-interacting protein 1</fullName>
    </alternativeName>
</protein>
<feature type="region of interest" description="Disordered" evidence="15">
    <location>
        <begin position="24"/>
        <end position="51"/>
    </location>
</feature>
<keyword evidence="8" id="KW-0687">Ribonucleoprotein</keyword>
<accession>A0A914WPK9</accession>
<keyword evidence="9" id="KW-0131">Cell cycle</keyword>
<comment type="subcellular location">
    <subcellularLocation>
        <location evidence="2">Mitochondrion</location>
    </subcellularLocation>
    <subcellularLocation>
        <location evidence="1">Nucleus</location>
    </subcellularLocation>
</comment>
<dbReference type="Gene3D" id="6.10.280.120">
    <property type="entry name" value="Growth arrest and DNA-damage-inducible proteins-interacting protein 1"/>
    <property type="match status" value="1"/>
</dbReference>
<proteinExistence type="inferred from homology"/>
<evidence type="ECO:0000256" key="7">
    <source>
        <dbReference type="ARBA" id="ARBA00023242"/>
    </source>
</evidence>
<reference evidence="17" key="1">
    <citation type="submission" date="2022-11" db="UniProtKB">
        <authorList>
            <consortium name="WormBaseParasite"/>
        </authorList>
    </citation>
    <scope>IDENTIFICATION</scope>
</reference>
<dbReference type="AlphaFoldDB" id="A0A914WPK9"/>
<sequence>MRLNVNFRLAVSVGRIGYPARYATTSASQSGSVQKSDATNEDKLSQQQSDTDVVYSSTDTFREDIYLEFNREMLFRGLETADDDIDRQRLKETEEKRNVSRMRPWHQMLVNKQVPPVQFNWQLDRNALKARYAKYGKKSGVNPGLLWPTDKELDEQLALNRDMQPYLPDVVRKHNAEQKAEALRQSKRIAEVEANEKKYAKVLAAFEAEQLKAVKEIDEVEAKRQEKIREIQEYFGYWIDPKDPRFGAMQAQKEAEEKKVAKATQKADILRKKVATVTNT</sequence>
<evidence type="ECO:0000256" key="3">
    <source>
        <dbReference type="ARBA" id="ARBA00005421"/>
    </source>
</evidence>
<evidence type="ECO:0000313" key="17">
    <source>
        <dbReference type="WBParaSite" id="PSAMB.scaffold4811size13468.g25230.t1"/>
    </source>
</evidence>
<evidence type="ECO:0000256" key="10">
    <source>
        <dbReference type="ARBA" id="ARBA00030700"/>
    </source>
</evidence>
<keyword evidence="5 14" id="KW-0175">Coiled coil</keyword>
<evidence type="ECO:0000256" key="8">
    <source>
        <dbReference type="ARBA" id="ARBA00023274"/>
    </source>
</evidence>
<evidence type="ECO:0000256" key="13">
    <source>
        <dbReference type="ARBA" id="ARBA00060144"/>
    </source>
</evidence>
<dbReference type="GO" id="GO:0005840">
    <property type="term" value="C:ribosome"/>
    <property type="evidence" value="ECO:0007669"/>
    <property type="project" value="UniProtKB-KW"/>
</dbReference>
<feature type="compositionally biased region" description="Polar residues" evidence="15">
    <location>
        <begin position="24"/>
        <end position="37"/>
    </location>
</feature>
<dbReference type="GO" id="GO:1990904">
    <property type="term" value="C:ribonucleoprotein complex"/>
    <property type="evidence" value="ECO:0007669"/>
    <property type="project" value="UniProtKB-KW"/>
</dbReference>
<dbReference type="GO" id="GO:0005739">
    <property type="term" value="C:mitochondrion"/>
    <property type="evidence" value="ECO:0007669"/>
    <property type="project" value="UniProtKB-SubCell"/>
</dbReference>
<dbReference type="GO" id="GO:0005634">
    <property type="term" value="C:nucleus"/>
    <property type="evidence" value="ECO:0007669"/>
    <property type="project" value="UniProtKB-SubCell"/>
</dbReference>
<keyword evidence="6" id="KW-0496">Mitochondrion</keyword>
<keyword evidence="16" id="KW-1185">Reference proteome</keyword>
<dbReference type="InterPro" id="IPR043035">
    <property type="entry name" value="Ribosomal_mL64_sf"/>
</dbReference>
<keyword evidence="7" id="KW-0539">Nucleus</keyword>
<keyword evidence="4" id="KW-0689">Ribosomal protein</keyword>
<name>A0A914WPK9_9BILA</name>
<dbReference type="PANTHER" id="PTHR31761:SF1">
    <property type="entry name" value="LARGE RIBOSOMAL SUBUNIT PROTEIN ML64"/>
    <property type="match status" value="1"/>
</dbReference>